<dbReference type="GO" id="GO:0016020">
    <property type="term" value="C:membrane"/>
    <property type="evidence" value="ECO:0007669"/>
    <property type="project" value="TreeGrafter"/>
</dbReference>
<feature type="transmembrane region" description="Helical" evidence="1">
    <location>
        <begin position="160"/>
        <end position="180"/>
    </location>
</feature>
<evidence type="ECO:0000313" key="4">
    <source>
        <dbReference type="Proteomes" id="UP000321935"/>
    </source>
</evidence>
<feature type="transmembrane region" description="Helical" evidence="1">
    <location>
        <begin position="228"/>
        <end position="250"/>
    </location>
</feature>
<dbReference type="GO" id="GO:0016717">
    <property type="term" value="F:oxidoreductase activity, acting on paired donors, with oxidation of a pair of donors resulting in the reduction of molecular oxygen to two molecules of water"/>
    <property type="evidence" value="ECO:0007669"/>
    <property type="project" value="TreeGrafter"/>
</dbReference>
<organism evidence="3 4">
    <name type="scientific">Algoriphagus aquimarinus</name>
    <dbReference type="NCBI Taxonomy" id="237018"/>
    <lineage>
        <taxon>Bacteria</taxon>
        <taxon>Pseudomonadati</taxon>
        <taxon>Bacteroidota</taxon>
        <taxon>Cytophagia</taxon>
        <taxon>Cytophagales</taxon>
        <taxon>Cyclobacteriaceae</taxon>
        <taxon>Algoriphagus</taxon>
    </lineage>
</organism>
<sequence>MDHPIHFLQETDGFYEEVKRDVAKYVKTSESRGLATGIFFAKAGLLVFLYLVLYGVLLFTDQASIALIAMAFMGPIAIFIGINVAHDAAHGSISKKQWLNSSFLLLFDFLGANSYIWKKRHVFSHHIFPNILNADADLKQNPMVRIFPNDEIKGYHRFQFIYAPFLYLLYTINWLFFRDFQDFKKREIGSLKLRGHEKSEYLKLIFFKIIYVSYIIILPLIFSSLSGWQLFLGFLLMNFTASITITLALIPSHVAEDSAFPLPDESGQMTTSWSHHQLHTIRDFATSNWFLNFLFGGFNHHLAHHLFPNICHVHYVKITPIIKETAMRYGLPYHHEESFINAYLSHYKLLKKNGLQMSLAEVA</sequence>
<dbReference type="CDD" id="cd03506">
    <property type="entry name" value="Delta6-FADS-like"/>
    <property type="match status" value="1"/>
</dbReference>
<feature type="domain" description="Fatty acid desaturase" evidence="2">
    <location>
        <begin position="67"/>
        <end position="335"/>
    </location>
</feature>
<feature type="transmembrane region" description="Helical" evidence="1">
    <location>
        <begin position="63"/>
        <end position="86"/>
    </location>
</feature>
<dbReference type="OrthoDB" id="104711at2"/>
<evidence type="ECO:0000259" key="2">
    <source>
        <dbReference type="Pfam" id="PF00487"/>
    </source>
</evidence>
<evidence type="ECO:0000313" key="3">
    <source>
        <dbReference type="EMBL" id="TXE10311.1"/>
    </source>
</evidence>
<accession>A0A5C7APL5</accession>
<dbReference type="GO" id="GO:0008610">
    <property type="term" value="P:lipid biosynthetic process"/>
    <property type="evidence" value="ECO:0007669"/>
    <property type="project" value="UniProtKB-ARBA"/>
</dbReference>
<feature type="transmembrane region" description="Helical" evidence="1">
    <location>
        <begin position="201"/>
        <end position="222"/>
    </location>
</feature>
<gene>
    <name evidence="3" type="ORF">ESV85_13330</name>
</gene>
<comment type="caution">
    <text evidence="3">The sequence shown here is derived from an EMBL/GenBank/DDBJ whole genome shotgun (WGS) entry which is preliminary data.</text>
</comment>
<dbReference type="PANTHER" id="PTHR19353">
    <property type="entry name" value="FATTY ACID DESATURASE 2"/>
    <property type="match status" value="1"/>
</dbReference>
<feature type="transmembrane region" description="Helical" evidence="1">
    <location>
        <begin position="98"/>
        <end position="117"/>
    </location>
</feature>
<name>A0A5C7APL5_9BACT</name>
<dbReference type="InterPro" id="IPR005804">
    <property type="entry name" value="FA_desaturase_dom"/>
</dbReference>
<keyword evidence="1" id="KW-1133">Transmembrane helix</keyword>
<feature type="transmembrane region" description="Helical" evidence="1">
    <location>
        <begin position="34"/>
        <end position="57"/>
    </location>
</feature>
<dbReference type="RefSeq" id="WP_146918380.1">
    <property type="nucleotide sequence ID" value="NZ_VORW01000008.1"/>
</dbReference>
<reference evidence="3 4" key="1">
    <citation type="submission" date="2019-08" db="EMBL/GenBank/DDBJ databases">
        <title>Genomes sequence of Algoriphagus aquimarinus ACAM450.</title>
        <authorList>
            <person name="Bowman J.P."/>
        </authorList>
    </citation>
    <scope>NUCLEOTIDE SEQUENCE [LARGE SCALE GENOMIC DNA]</scope>
    <source>
        <strain evidence="3 4">ACAM 450</strain>
    </source>
</reference>
<protein>
    <submittedName>
        <fullName evidence="3">Acyl-CoA desaturase</fullName>
    </submittedName>
</protein>
<dbReference type="PANTHER" id="PTHR19353:SF19">
    <property type="entry name" value="DELTA(5) FATTY ACID DESATURASE C-RELATED"/>
    <property type="match status" value="1"/>
</dbReference>
<dbReference type="PIRSF" id="PIRSF015921">
    <property type="entry name" value="FA_sphinglp_des"/>
    <property type="match status" value="1"/>
</dbReference>
<dbReference type="Proteomes" id="UP000321935">
    <property type="component" value="Unassembled WGS sequence"/>
</dbReference>
<dbReference type="EMBL" id="VORW01000008">
    <property type="protein sequence ID" value="TXE10311.1"/>
    <property type="molecule type" value="Genomic_DNA"/>
</dbReference>
<dbReference type="AlphaFoldDB" id="A0A5C7APL5"/>
<proteinExistence type="predicted"/>
<evidence type="ECO:0000256" key="1">
    <source>
        <dbReference type="SAM" id="Phobius"/>
    </source>
</evidence>
<dbReference type="Pfam" id="PF00487">
    <property type="entry name" value="FA_desaturase"/>
    <property type="match status" value="1"/>
</dbReference>
<keyword evidence="1" id="KW-0472">Membrane</keyword>
<dbReference type="InterPro" id="IPR012171">
    <property type="entry name" value="Fatty_acid_desaturase"/>
</dbReference>
<keyword evidence="1" id="KW-0812">Transmembrane</keyword>